<name>W8VUA7_THAPS</name>
<dbReference type="Pfam" id="PF10563">
    <property type="entry name" value="CA_like"/>
    <property type="match status" value="1"/>
</dbReference>
<dbReference type="EMBL" id="AB849295">
    <property type="protein sequence ID" value="BAO52719.1"/>
    <property type="molecule type" value="mRNA"/>
</dbReference>
<dbReference type="AlphaFoldDB" id="W8VUA7"/>
<accession>W8VUA7</accession>
<proteinExistence type="evidence at transcript level"/>
<gene>
    <name evidence="1" type="primary">deltaCA</name>
</gene>
<dbReference type="InterPro" id="IPR018883">
    <property type="entry name" value="Delta_CA"/>
</dbReference>
<protein>
    <submittedName>
        <fullName evidence="1">Delta carbonic anhydrase</fullName>
    </submittedName>
</protein>
<reference evidence="1" key="1">
    <citation type="journal article" date="2014" name="Photosyn. Res.">
        <title>Localization of putative carbonic anhydrases in the marine diatom, Thalassiosira pseudonana.</title>
        <authorList>
            <person name="Samukawa M."/>
            <person name="Shen C."/>
            <person name="Hopkinson B.M."/>
            <person name="Matsuda Y."/>
        </authorList>
    </citation>
    <scope>NUCLEOTIDE SEQUENCE</scope>
    <source>
        <strain evidence="1">CCMP1335</strain>
    </source>
</reference>
<organism evidence="1">
    <name type="scientific">Thalassiosira pseudonana CCMP1335</name>
    <dbReference type="NCBI Taxonomy" id="296543"/>
    <lineage>
        <taxon>Eukaryota</taxon>
        <taxon>Sar</taxon>
        <taxon>Stramenopiles</taxon>
        <taxon>Ochrophyta</taxon>
        <taxon>Bacillariophyta</taxon>
        <taxon>Coscinodiscophyceae</taxon>
        <taxon>Thalassiosirophycidae</taxon>
        <taxon>Thalassiosirales</taxon>
        <taxon>Thalassiosiraceae</taxon>
        <taxon>Thalassiosira</taxon>
    </lineage>
</organism>
<sequence length="405" mass="44369">MMLKALLVRCANKCFSSTKTSTTANLNSFVTETADYHSIMCPDPNDQPKDKTSALKGAVGVLSLTTIGLLISTVVLATNNSGDAHATVAADTSFLESKALSNIVAVEEDNVCDGAKLAFDNQLCVDLSVPQAGGNITEGYVGELDVGDLVPSTKPFFLSSMCPVNVHWHVGTEHYSYGQFDENGDGPNGNIDRPSWAARYLTDASAEEEQPGFRCHHYDASDSKFTTEYDWMHCHSMEVGETYEVHWPHSAVGACGTVDQYQTPFYDGVFCNLSLESFNALGEQDIANAVGVQGQVFTVVNDESYFYPDMIRGMIVDGEMGQNIAYYTGSTTGSSVSNELCSPYSPITWQVDRECHMISASSFDKLCYDMKMQRDDMSDDLHPHGSRELVEDNLVANNQQRLRAM</sequence>
<evidence type="ECO:0000313" key="1">
    <source>
        <dbReference type="EMBL" id="BAO52719.1"/>
    </source>
</evidence>